<dbReference type="AlphaFoldDB" id="A0A1Y3BNI5"/>
<dbReference type="PROSITE" id="PS50002">
    <property type="entry name" value="SH3"/>
    <property type="match status" value="1"/>
</dbReference>
<organism evidence="5 6">
    <name type="scientific">Euroglyphus maynei</name>
    <name type="common">Mayne's house dust mite</name>
    <dbReference type="NCBI Taxonomy" id="6958"/>
    <lineage>
        <taxon>Eukaryota</taxon>
        <taxon>Metazoa</taxon>
        <taxon>Ecdysozoa</taxon>
        <taxon>Arthropoda</taxon>
        <taxon>Chelicerata</taxon>
        <taxon>Arachnida</taxon>
        <taxon>Acari</taxon>
        <taxon>Acariformes</taxon>
        <taxon>Sarcoptiformes</taxon>
        <taxon>Astigmata</taxon>
        <taxon>Psoroptidia</taxon>
        <taxon>Analgoidea</taxon>
        <taxon>Pyroglyphidae</taxon>
        <taxon>Pyroglyphinae</taxon>
        <taxon>Euroglyphus</taxon>
    </lineage>
</organism>
<comment type="caution">
    <text evidence="5">The sequence shown here is derived from an EMBL/GenBank/DDBJ whole genome shotgun (WGS) entry which is preliminary data.</text>
</comment>
<evidence type="ECO:0000259" key="4">
    <source>
        <dbReference type="PROSITE" id="PS50002"/>
    </source>
</evidence>
<proteinExistence type="predicted"/>
<feature type="domain" description="SH3" evidence="4">
    <location>
        <begin position="1"/>
        <end position="65"/>
    </location>
</feature>
<evidence type="ECO:0000256" key="3">
    <source>
        <dbReference type="SAM" id="MobiDB-lite"/>
    </source>
</evidence>
<evidence type="ECO:0000313" key="6">
    <source>
        <dbReference type="Proteomes" id="UP000194236"/>
    </source>
</evidence>
<evidence type="ECO:0000256" key="1">
    <source>
        <dbReference type="ARBA" id="ARBA00022443"/>
    </source>
</evidence>
<dbReference type="Proteomes" id="UP000194236">
    <property type="component" value="Unassembled WGS sequence"/>
</dbReference>
<reference evidence="5 6" key="1">
    <citation type="submission" date="2017-03" db="EMBL/GenBank/DDBJ databases">
        <title>Genome Survey of Euroglyphus maynei.</title>
        <authorList>
            <person name="Arlian L.G."/>
            <person name="Morgan M.S."/>
            <person name="Rider S.D."/>
        </authorList>
    </citation>
    <scope>NUCLEOTIDE SEQUENCE [LARGE SCALE GENOMIC DNA]</scope>
    <source>
        <strain evidence="5">Arlian Lab</strain>
        <tissue evidence="5">Whole body</tissue>
    </source>
</reference>
<name>A0A1Y3BNI5_EURMA</name>
<dbReference type="InterPro" id="IPR001452">
    <property type="entry name" value="SH3_domain"/>
</dbReference>
<evidence type="ECO:0000313" key="5">
    <source>
        <dbReference type="EMBL" id="OTF81156.1"/>
    </source>
</evidence>
<feature type="compositionally biased region" description="Basic and acidic residues" evidence="3">
    <location>
        <begin position="83"/>
        <end position="100"/>
    </location>
</feature>
<evidence type="ECO:0000256" key="2">
    <source>
        <dbReference type="PROSITE-ProRule" id="PRU00192"/>
    </source>
</evidence>
<keyword evidence="1 2" id="KW-0728">SH3 domain</keyword>
<dbReference type="EMBL" id="MUJZ01015057">
    <property type="protein sequence ID" value="OTF81156.1"/>
    <property type="molecule type" value="Genomic_DNA"/>
</dbReference>
<sequence>IYEVILDYKPPRSATDEICLKENQEVIVLSKDKPHKWKVRTRKSEKFPMIEEGFAPSAYLKPTNEKLDSNEAAMLQQQQTSIETERPKSDQTKDLNKKKE</sequence>
<protein>
    <recommendedName>
        <fullName evidence="4">SH3 domain-containing protein</fullName>
    </recommendedName>
</protein>
<gene>
    <name evidence="5" type="ORF">BLA29_013830</name>
</gene>
<feature type="region of interest" description="Disordered" evidence="3">
    <location>
        <begin position="72"/>
        <end position="100"/>
    </location>
</feature>
<accession>A0A1Y3BNI5</accession>
<keyword evidence="6" id="KW-1185">Reference proteome</keyword>
<dbReference type="Gene3D" id="2.30.30.40">
    <property type="entry name" value="SH3 Domains"/>
    <property type="match status" value="1"/>
</dbReference>
<dbReference type="SUPFAM" id="SSF50044">
    <property type="entry name" value="SH3-domain"/>
    <property type="match status" value="1"/>
</dbReference>
<dbReference type="InterPro" id="IPR036028">
    <property type="entry name" value="SH3-like_dom_sf"/>
</dbReference>
<feature type="non-terminal residue" evidence="5">
    <location>
        <position position="1"/>
    </location>
</feature>